<gene>
    <name evidence="1" type="ORF">S06H3_04023</name>
</gene>
<organism evidence="1">
    <name type="scientific">marine sediment metagenome</name>
    <dbReference type="NCBI Taxonomy" id="412755"/>
    <lineage>
        <taxon>unclassified sequences</taxon>
        <taxon>metagenomes</taxon>
        <taxon>ecological metagenomes</taxon>
    </lineage>
</organism>
<proteinExistence type="predicted"/>
<sequence length="53" mass="6271">MYEVTFYLDKRERCPAEEFLDQLELRIKAKVIITHGFSKKSDRIPVGEIEKAE</sequence>
<reference evidence="1" key="1">
    <citation type="journal article" date="2014" name="Front. Microbiol.">
        <title>High frequency of phylogenetically diverse reductive dehalogenase-homologous genes in deep subseafloor sedimentary metagenomes.</title>
        <authorList>
            <person name="Kawai M."/>
            <person name="Futagami T."/>
            <person name="Toyoda A."/>
            <person name="Takaki Y."/>
            <person name="Nishi S."/>
            <person name="Hori S."/>
            <person name="Arai W."/>
            <person name="Tsubouchi T."/>
            <person name="Morono Y."/>
            <person name="Uchiyama I."/>
            <person name="Ito T."/>
            <person name="Fujiyama A."/>
            <person name="Inagaki F."/>
            <person name="Takami H."/>
        </authorList>
    </citation>
    <scope>NUCLEOTIDE SEQUENCE</scope>
    <source>
        <strain evidence="1">Expedition CK06-06</strain>
    </source>
</reference>
<comment type="caution">
    <text evidence="1">The sequence shown here is derived from an EMBL/GenBank/DDBJ whole genome shotgun (WGS) entry which is preliminary data.</text>
</comment>
<accession>X1KP11</accession>
<evidence type="ECO:0000313" key="1">
    <source>
        <dbReference type="EMBL" id="GAH95365.1"/>
    </source>
</evidence>
<dbReference type="AlphaFoldDB" id="X1KP11"/>
<protein>
    <submittedName>
        <fullName evidence="1">Uncharacterized protein</fullName>
    </submittedName>
</protein>
<dbReference type="EMBL" id="BARV01001368">
    <property type="protein sequence ID" value="GAH95365.1"/>
    <property type="molecule type" value="Genomic_DNA"/>
</dbReference>
<name>X1KP11_9ZZZZ</name>